<evidence type="ECO:0000313" key="2">
    <source>
        <dbReference type="Proteomes" id="UP000199039"/>
    </source>
</evidence>
<dbReference type="STRING" id="1814289.SAMN05216410_1895"/>
<organism evidence="1 2">
    <name type="scientific">Sanguibacter gelidistatuariae</name>
    <dbReference type="NCBI Taxonomy" id="1814289"/>
    <lineage>
        <taxon>Bacteria</taxon>
        <taxon>Bacillati</taxon>
        <taxon>Actinomycetota</taxon>
        <taxon>Actinomycetes</taxon>
        <taxon>Micrococcales</taxon>
        <taxon>Sanguibacteraceae</taxon>
        <taxon>Sanguibacter</taxon>
    </lineage>
</organism>
<reference evidence="1 2" key="1">
    <citation type="submission" date="2016-09" db="EMBL/GenBank/DDBJ databases">
        <authorList>
            <person name="Capua I."/>
            <person name="De Benedictis P."/>
            <person name="Joannis T."/>
            <person name="Lombin L.H."/>
            <person name="Cattoli G."/>
        </authorList>
    </citation>
    <scope>NUCLEOTIDE SEQUENCE [LARGE SCALE GENOMIC DNA]</scope>
    <source>
        <strain evidence="1 2">ISLP-3</strain>
    </source>
</reference>
<gene>
    <name evidence="1" type="ORF">SAMN05216410_1895</name>
</gene>
<proteinExistence type="predicted"/>
<dbReference type="EMBL" id="FMYH01000003">
    <property type="protein sequence ID" value="SDC55629.1"/>
    <property type="molecule type" value="Genomic_DNA"/>
</dbReference>
<keyword evidence="2" id="KW-1185">Reference proteome</keyword>
<evidence type="ECO:0000313" key="1">
    <source>
        <dbReference type="EMBL" id="SDC55629.1"/>
    </source>
</evidence>
<dbReference type="AlphaFoldDB" id="A0A1G6MJE3"/>
<name>A0A1G6MJE3_9MICO</name>
<evidence type="ECO:0008006" key="3">
    <source>
        <dbReference type="Google" id="ProtNLM"/>
    </source>
</evidence>
<accession>A0A1G6MJE3</accession>
<dbReference type="Proteomes" id="UP000199039">
    <property type="component" value="Unassembled WGS sequence"/>
</dbReference>
<protein>
    <recommendedName>
        <fullName evidence="3">Peptidase_C39 like family protein</fullName>
    </recommendedName>
</protein>
<sequence>MVVTGRPGRQLSTLLHALGAGRRALPPLPPLPPPVAGDVGAVRRVVALFGADRPVQADPTTCGSAALVMLAAAGDPRVARWLATGEAEPGASTAPELGWLDQTVLDGAHQATPTTRFGALQQAVKVRSNRRALLGLSWPSGLGTPPWGAQRVARFGAVRYAHRLLVDTSPGQSGPLLDHAIASARRGLPVPFYTGGDTRGGLGAAVPRHVVVLTSPDGVALEVYEPSVGRMLAITPDELAQGGSSRPAYGNWSHVTWVLLPVAPDRSPPPG</sequence>